<evidence type="ECO:0000256" key="6">
    <source>
        <dbReference type="SAM" id="Phobius"/>
    </source>
</evidence>
<feature type="transmembrane region" description="Helical" evidence="6">
    <location>
        <begin position="602"/>
        <end position="624"/>
    </location>
</feature>
<evidence type="ECO:0000256" key="3">
    <source>
        <dbReference type="ARBA" id="ARBA00022989"/>
    </source>
</evidence>
<feature type="transmembrane region" description="Helical" evidence="6">
    <location>
        <begin position="390"/>
        <end position="416"/>
    </location>
</feature>
<protein>
    <submittedName>
        <fullName evidence="9">Uncharacterized protein</fullName>
    </submittedName>
</protein>
<keyword evidence="10" id="KW-1185">Reference proteome</keyword>
<dbReference type="InterPro" id="IPR053066">
    <property type="entry name" value="ADGR_G7"/>
</dbReference>
<dbReference type="Pfam" id="PF01825">
    <property type="entry name" value="GPS"/>
    <property type="match status" value="1"/>
</dbReference>
<keyword evidence="5" id="KW-1015">Disulfide bond</keyword>
<dbReference type="Gene3D" id="2.60.220.50">
    <property type="match status" value="1"/>
</dbReference>
<dbReference type="InterPro" id="IPR017981">
    <property type="entry name" value="GPCR_2-like_7TM"/>
</dbReference>
<comment type="subcellular location">
    <subcellularLocation>
        <location evidence="1">Membrane</location>
        <topology evidence="1">Multi-pass membrane protein</topology>
    </subcellularLocation>
</comment>
<dbReference type="InterPro" id="IPR057244">
    <property type="entry name" value="GAIN_B"/>
</dbReference>
<dbReference type="Gene3D" id="1.20.1070.10">
    <property type="entry name" value="Rhodopsin 7-helix transmembrane proteins"/>
    <property type="match status" value="1"/>
</dbReference>
<dbReference type="PROSITE" id="PS50221">
    <property type="entry name" value="GAIN_B"/>
    <property type="match status" value="1"/>
</dbReference>
<gene>
    <name evidence="9" type="ORF">CVLEPA_LOCUS23380</name>
</gene>
<keyword evidence="3 6" id="KW-1133">Transmembrane helix</keyword>
<dbReference type="PROSITE" id="PS50261">
    <property type="entry name" value="G_PROTEIN_RECEP_F2_4"/>
    <property type="match status" value="1"/>
</dbReference>
<evidence type="ECO:0000256" key="2">
    <source>
        <dbReference type="ARBA" id="ARBA00022692"/>
    </source>
</evidence>
<evidence type="ECO:0000313" key="10">
    <source>
        <dbReference type="Proteomes" id="UP001642483"/>
    </source>
</evidence>
<proteinExistence type="predicted"/>
<dbReference type="CDD" id="cd15040">
    <property type="entry name" value="7tmB2_Adhesion"/>
    <property type="match status" value="1"/>
</dbReference>
<dbReference type="SMART" id="SM00303">
    <property type="entry name" value="GPS"/>
    <property type="match status" value="1"/>
</dbReference>
<sequence>MFWLLLHMTCHQMLKNFHKASSIKCHFNAVLLKCEHKYFALFVIEFSQASILCQAINENEVVRSVFALETLSYVNCTNDTITTIVSEVDFVNATAEDIEQVLTELDLHTSVADQVSDDETALVVDILVQLSDKSEEITVTGSIFRKVISITDHVTQKFLTVDDDDDDAIVNETTTVMVDGEVLDALTTIAYQVQLEENQTSISIRTPNIAAEVVDQTDVTAATEFQPMVYIDESGTTNEFQPLTVSVPAEALEIARRERTARRKRNVDEADSTAIRVVFLAHRTSELFPSPEKPNWVVSADVENRAIEGLSNPIVIKHLNINKTAGRMENNKPFKLSYVNETCAFWNFSTSSWSTEGCCLVEGSNPPECQCNHLTNFAMLLAIYDIPEDVVLSTFTTVGCSISVIFLAFTLLLLVVPKHIRIRRHMKILINVCLNLMLSYIVFLSGVDKRRNISLCIANTVMLHYFLLCTLCWMAVYAHSLFRSIVQVMRLNWHKYLTKMSAASYGMPLIIVAVNAAVSLSVSEHPDAPSVCDPESNSEMAVSAMLADNMCWLHGYSLYFSFLLPAGLVLTFNLVVFYLVIRNITWKRKQVTSTTPKKTIRQQLVVAVTIASTVGLVWLLGYFLMLSDNITYFTIMNWLFTLAASFQGLCLFLLLCVRKGDVRDVWLPTVSRFLHCACRPTSSGENKDRSTFQTTETNVGNTLSISSS</sequence>
<evidence type="ECO:0000256" key="5">
    <source>
        <dbReference type="ARBA" id="ARBA00023157"/>
    </source>
</evidence>
<organism evidence="9 10">
    <name type="scientific">Clavelina lepadiformis</name>
    <name type="common">Light-bulb sea squirt</name>
    <name type="synonym">Ascidia lepadiformis</name>
    <dbReference type="NCBI Taxonomy" id="159417"/>
    <lineage>
        <taxon>Eukaryota</taxon>
        <taxon>Metazoa</taxon>
        <taxon>Chordata</taxon>
        <taxon>Tunicata</taxon>
        <taxon>Ascidiacea</taxon>
        <taxon>Aplousobranchia</taxon>
        <taxon>Clavelinidae</taxon>
        <taxon>Clavelina</taxon>
    </lineage>
</organism>
<name>A0ABP0GGE5_CLALP</name>
<dbReference type="EMBL" id="CAWYQH010000119">
    <property type="protein sequence ID" value="CAK8690812.1"/>
    <property type="molecule type" value="Genomic_DNA"/>
</dbReference>
<dbReference type="InterPro" id="IPR046338">
    <property type="entry name" value="GAIN_dom_sf"/>
</dbReference>
<keyword evidence="4 6" id="KW-0472">Membrane</keyword>
<dbReference type="Pfam" id="PF00002">
    <property type="entry name" value="7tm_2"/>
    <property type="match status" value="1"/>
</dbReference>
<dbReference type="Proteomes" id="UP001642483">
    <property type="component" value="Unassembled WGS sequence"/>
</dbReference>
<feature type="domain" description="GAIN-B" evidence="7">
    <location>
        <begin position="241"/>
        <end position="387"/>
    </location>
</feature>
<feature type="domain" description="G-protein coupled receptors family 2 profile 2" evidence="8">
    <location>
        <begin position="392"/>
        <end position="659"/>
    </location>
</feature>
<dbReference type="PANTHER" id="PTHR47767">
    <property type="entry name" value="ADHESION G PROTEIN-COUPLED RECEPTOR G7"/>
    <property type="match status" value="1"/>
</dbReference>
<feature type="transmembrane region" description="Helical" evidence="6">
    <location>
        <begin position="502"/>
        <end position="522"/>
    </location>
</feature>
<evidence type="ECO:0000313" key="9">
    <source>
        <dbReference type="EMBL" id="CAK8690812.1"/>
    </source>
</evidence>
<comment type="caution">
    <text evidence="9">The sequence shown here is derived from an EMBL/GenBank/DDBJ whole genome shotgun (WGS) entry which is preliminary data.</text>
</comment>
<evidence type="ECO:0000259" key="7">
    <source>
        <dbReference type="PROSITE" id="PS50221"/>
    </source>
</evidence>
<evidence type="ECO:0000256" key="4">
    <source>
        <dbReference type="ARBA" id="ARBA00023136"/>
    </source>
</evidence>
<evidence type="ECO:0000256" key="1">
    <source>
        <dbReference type="ARBA" id="ARBA00004141"/>
    </source>
</evidence>
<evidence type="ECO:0000259" key="8">
    <source>
        <dbReference type="PROSITE" id="PS50261"/>
    </source>
</evidence>
<feature type="transmembrane region" description="Helical" evidence="6">
    <location>
        <begin position="428"/>
        <end position="447"/>
    </location>
</feature>
<feature type="transmembrane region" description="Helical" evidence="6">
    <location>
        <begin position="558"/>
        <end position="581"/>
    </location>
</feature>
<feature type="transmembrane region" description="Helical" evidence="6">
    <location>
        <begin position="630"/>
        <end position="657"/>
    </location>
</feature>
<dbReference type="InterPro" id="IPR000203">
    <property type="entry name" value="GPS"/>
</dbReference>
<feature type="transmembrane region" description="Helical" evidence="6">
    <location>
        <begin position="462"/>
        <end position="482"/>
    </location>
</feature>
<reference evidence="9 10" key="1">
    <citation type="submission" date="2024-02" db="EMBL/GenBank/DDBJ databases">
        <authorList>
            <person name="Daric V."/>
            <person name="Darras S."/>
        </authorList>
    </citation>
    <scope>NUCLEOTIDE SEQUENCE [LARGE SCALE GENOMIC DNA]</scope>
</reference>
<accession>A0ABP0GGE5</accession>
<keyword evidence="2 6" id="KW-0812">Transmembrane</keyword>
<dbReference type="InterPro" id="IPR000832">
    <property type="entry name" value="GPCR_2_secretin-like"/>
</dbReference>